<accession>A0A9Q9DW96</accession>
<evidence type="ECO:0000313" key="3">
    <source>
        <dbReference type="Proteomes" id="UP001056012"/>
    </source>
</evidence>
<reference evidence="2" key="1">
    <citation type="submission" date="2021-12" db="EMBL/GenBank/DDBJ databases">
        <title>Curvularia clavata genome.</title>
        <authorList>
            <person name="Cao Y."/>
        </authorList>
    </citation>
    <scope>NUCLEOTIDE SEQUENCE</scope>
    <source>
        <strain evidence="2">Yc1106</strain>
    </source>
</reference>
<feature type="region of interest" description="Disordered" evidence="1">
    <location>
        <begin position="35"/>
        <end position="63"/>
    </location>
</feature>
<evidence type="ECO:0000256" key="1">
    <source>
        <dbReference type="SAM" id="MobiDB-lite"/>
    </source>
</evidence>
<name>A0A9Q9DW96_CURCL</name>
<organism evidence="2 3">
    <name type="scientific">Curvularia clavata</name>
    <dbReference type="NCBI Taxonomy" id="95742"/>
    <lineage>
        <taxon>Eukaryota</taxon>
        <taxon>Fungi</taxon>
        <taxon>Dikarya</taxon>
        <taxon>Ascomycota</taxon>
        <taxon>Pezizomycotina</taxon>
        <taxon>Dothideomycetes</taxon>
        <taxon>Pleosporomycetidae</taxon>
        <taxon>Pleosporales</taxon>
        <taxon>Pleosporineae</taxon>
        <taxon>Pleosporaceae</taxon>
        <taxon>Curvularia</taxon>
    </lineage>
</organism>
<proteinExistence type="predicted"/>
<sequence>MVKIHKIDPNADTIIKLKYPLTNFAVWDPPDEEALDAKDSASPIDLPTEERSTEASSVASSKTGDSIHETIEYHVSSSVLKLSSSYFSRCMRNFKEGIPNENDGRYHVSCKDWNEEAFLILLNALHFRTRRVPRSLPLDMLAKVAQLIEYYRCLEAIEIWTNMWIENLKKSTPIPEDFSQDLMRWMYVASIFELPEEFTRTTVIAIRRSRNIQSLVWNPPFARYVDRIENASKEAIDTVVAQLHQLLDKYRNPKYECPREDCSFECGSIHYGALTKGMDSLSLLDPYPQAPLPGLSVEDICTKVRNIKAPKWIPIRNTGGHIGIQATFPSKSYPEHSCLLSDELVSIVDGVLNTITGLQLTDFARI</sequence>
<dbReference type="AlphaFoldDB" id="A0A9Q9DW96"/>
<dbReference type="Proteomes" id="UP001056012">
    <property type="component" value="Chromosome 7"/>
</dbReference>
<keyword evidence="3" id="KW-1185">Reference proteome</keyword>
<dbReference type="OrthoDB" id="5326346at2759"/>
<feature type="compositionally biased region" description="Polar residues" evidence="1">
    <location>
        <begin position="54"/>
        <end position="63"/>
    </location>
</feature>
<evidence type="ECO:0000313" key="2">
    <source>
        <dbReference type="EMBL" id="USP81652.1"/>
    </source>
</evidence>
<dbReference type="EMBL" id="CP089280">
    <property type="protein sequence ID" value="USP81652.1"/>
    <property type="molecule type" value="Genomic_DNA"/>
</dbReference>
<dbReference type="VEuPathDB" id="FungiDB:yc1106_08926"/>
<protein>
    <recommendedName>
        <fullName evidence="4">BTB domain-containing protein</fullName>
    </recommendedName>
</protein>
<evidence type="ECO:0008006" key="4">
    <source>
        <dbReference type="Google" id="ProtNLM"/>
    </source>
</evidence>
<gene>
    <name evidence="2" type="ORF">yc1106_08926</name>
</gene>